<name>A0A6J7K8Y6_9ZZZZ</name>
<dbReference type="PANTHER" id="PTHR46615">
    <property type="entry name" value="ARYLSULFATASE K"/>
    <property type="match status" value="1"/>
</dbReference>
<dbReference type="GO" id="GO:0015024">
    <property type="term" value="F:glucuronate-2-sulfatase activity"/>
    <property type="evidence" value="ECO:0007669"/>
    <property type="project" value="TreeGrafter"/>
</dbReference>
<dbReference type="InterPro" id="IPR000917">
    <property type="entry name" value="Sulfatase_N"/>
</dbReference>
<dbReference type="PROSITE" id="PS51318">
    <property type="entry name" value="TAT"/>
    <property type="match status" value="1"/>
</dbReference>
<gene>
    <name evidence="3" type="ORF">UFOPK3752_01738</name>
</gene>
<dbReference type="PANTHER" id="PTHR46615:SF1">
    <property type="entry name" value="ARYLSULFATASE K"/>
    <property type="match status" value="1"/>
</dbReference>
<dbReference type="InterPro" id="IPR051849">
    <property type="entry name" value="GAG-degrading_sulfatase"/>
</dbReference>
<sequence>MSKTSIPGSNAAPIEASPTYGGMSRRQLLAGIAAASAGAGVLGLGLAPTAQADPAPLAPFTKRGRLSKRPNFLVIMIDEQRQAVSYESAELTAWRATALPGQNALKSHGIEFTNHQIMSAACAPSRASFWTGQYPSLHGVSQTTGAAKSALESDVYWLHPHTVPTMGNYFRAAGYETVYRGKWHVSEADLFMPGTNSAIPTYDSNGTPDDELERFYEDARQLDAFGFDGWVGPEPHGSSPLNSGSSGPGGLGRDETYARLSVDSLTRLRTSCKPWLLVTSFVNPHDITLWGAFSLLSGNYWLRQQIAAAGVPVQLFMESMWNDLKNEDLSTKPSAQASYRGTYSKAFQPMVDLEQYAHLYYALQQIVDGNVNEVLSTLMADRGQWSNTVVMYVSDHGELLGSHGGLYQKWHQTYDEVLRVPWVVHNPVLFPHAVTSSALTSHADVLPTMLGLAGVNVADLQRRLAKTHDQVQPLVGRDLSGALLGEKTLSSITGPVYFMTEDEPTKGANQTTMLTQHYEAVSQPNHIETVIARLPTGTSGSMEQWKYSRYFDNDQFWSTPGTMDVTTTQSGSSIRPGESVATTVVKLHTATPVTVLPPADEFELYNMTLDPTELANLAGQSAYASVESSMVELLSQERTRKRLVPVPVPTTSGSSSTSSPPPAQGPVPARPTTLAQLIALEALVDPSWV</sequence>
<dbReference type="AlphaFoldDB" id="A0A6J7K8Y6"/>
<dbReference type="SUPFAM" id="SSF53649">
    <property type="entry name" value="Alkaline phosphatase-like"/>
    <property type="match status" value="1"/>
</dbReference>
<organism evidence="3">
    <name type="scientific">freshwater metagenome</name>
    <dbReference type="NCBI Taxonomy" id="449393"/>
    <lineage>
        <taxon>unclassified sequences</taxon>
        <taxon>metagenomes</taxon>
        <taxon>ecological metagenomes</taxon>
    </lineage>
</organism>
<dbReference type="EMBL" id="CAFBND010000086">
    <property type="protein sequence ID" value="CAB4952316.1"/>
    <property type="molecule type" value="Genomic_DNA"/>
</dbReference>
<evidence type="ECO:0000256" key="1">
    <source>
        <dbReference type="SAM" id="MobiDB-lite"/>
    </source>
</evidence>
<accession>A0A6J7K8Y6</accession>
<feature type="region of interest" description="Disordered" evidence="1">
    <location>
        <begin position="641"/>
        <end position="669"/>
    </location>
</feature>
<feature type="compositionally biased region" description="Pro residues" evidence="1">
    <location>
        <begin position="659"/>
        <end position="669"/>
    </location>
</feature>
<dbReference type="Pfam" id="PF00884">
    <property type="entry name" value="Sulfatase"/>
    <property type="match status" value="1"/>
</dbReference>
<feature type="compositionally biased region" description="Low complexity" evidence="1">
    <location>
        <begin position="649"/>
        <end position="658"/>
    </location>
</feature>
<evidence type="ECO:0000313" key="3">
    <source>
        <dbReference type="EMBL" id="CAB4952316.1"/>
    </source>
</evidence>
<dbReference type="InterPro" id="IPR017850">
    <property type="entry name" value="Alkaline_phosphatase_core_sf"/>
</dbReference>
<dbReference type="GO" id="GO:0004065">
    <property type="term" value="F:arylsulfatase activity"/>
    <property type="evidence" value="ECO:0007669"/>
    <property type="project" value="TreeGrafter"/>
</dbReference>
<dbReference type="InterPro" id="IPR006311">
    <property type="entry name" value="TAT_signal"/>
</dbReference>
<evidence type="ECO:0000259" key="2">
    <source>
        <dbReference type="Pfam" id="PF00884"/>
    </source>
</evidence>
<dbReference type="Gene3D" id="3.40.720.10">
    <property type="entry name" value="Alkaline Phosphatase, subunit A"/>
    <property type="match status" value="1"/>
</dbReference>
<feature type="domain" description="Sulfatase N-terminal" evidence="2">
    <location>
        <begin position="70"/>
        <end position="455"/>
    </location>
</feature>
<protein>
    <submittedName>
        <fullName evidence="3">Unannotated protein</fullName>
    </submittedName>
</protein>
<proteinExistence type="predicted"/>
<reference evidence="3" key="1">
    <citation type="submission" date="2020-05" db="EMBL/GenBank/DDBJ databases">
        <authorList>
            <person name="Chiriac C."/>
            <person name="Salcher M."/>
            <person name="Ghai R."/>
            <person name="Kavagutti S V."/>
        </authorList>
    </citation>
    <scope>NUCLEOTIDE SEQUENCE</scope>
</reference>